<dbReference type="InterPro" id="IPR036457">
    <property type="entry name" value="PPM-type-like_dom_sf"/>
</dbReference>
<dbReference type="InterPro" id="IPR039248">
    <property type="entry name" value="Ptase_RsbX"/>
</dbReference>
<dbReference type="SUPFAM" id="SSF81606">
    <property type="entry name" value="PP2C-like"/>
    <property type="match status" value="1"/>
</dbReference>
<accession>A0A1M5A8P3</accession>
<sequence length="338" mass="37176">MVNATHLRFNASDRSYYAILKKEVHALGVVAGLSASRLGELDIVVAEMVSNLGKHAVDGELMARVIENKTARGVEVICMDKGPGMSDVARMMQDGTSTKNTLGQGLGAIRRLSDKCQVFSQKGWGTILLSRIFNKPALADTQLERVEVQSLLLPKPGETECGDGFYFKQSKDQIKLFLGDGLGHGKEAALAARTAIDAFKLCAEESPVENIRYINSSVKRTRGLVGTLAFLNLKERTWKIAGVGNIMSRFYSMSQQRVHSPYNGIIGLNIPNTMKDQEIPYEPGQLLLMCSDGLRSKWDLARFPGILRYDLGVLNTALLKDFARNTDDMSIVSCKITL</sequence>
<protein>
    <submittedName>
        <fullName evidence="2">Anti-sigma regulatory factor (Ser/Thr protein kinase)</fullName>
    </submittedName>
</protein>
<organism evidence="2 3">
    <name type="scientific">Cnuella takakiae</name>
    <dbReference type="NCBI Taxonomy" id="1302690"/>
    <lineage>
        <taxon>Bacteria</taxon>
        <taxon>Pseudomonadati</taxon>
        <taxon>Bacteroidota</taxon>
        <taxon>Chitinophagia</taxon>
        <taxon>Chitinophagales</taxon>
        <taxon>Chitinophagaceae</taxon>
        <taxon>Cnuella</taxon>
    </lineage>
</organism>
<dbReference type="SUPFAM" id="SSF55874">
    <property type="entry name" value="ATPase domain of HSP90 chaperone/DNA topoisomerase II/histidine kinase"/>
    <property type="match status" value="1"/>
</dbReference>
<evidence type="ECO:0000313" key="3">
    <source>
        <dbReference type="Proteomes" id="UP000184368"/>
    </source>
</evidence>
<dbReference type="EMBL" id="FQUO01000006">
    <property type="protein sequence ID" value="SHF26544.1"/>
    <property type="molecule type" value="Genomic_DNA"/>
</dbReference>
<dbReference type="Pfam" id="PF13581">
    <property type="entry name" value="HATPase_c_2"/>
    <property type="match status" value="1"/>
</dbReference>
<keyword evidence="2" id="KW-0418">Kinase</keyword>
<reference evidence="2 3" key="1">
    <citation type="submission" date="2016-11" db="EMBL/GenBank/DDBJ databases">
        <authorList>
            <person name="Jaros S."/>
            <person name="Januszkiewicz K."/>
            <person name="Wedrychowicz H."/>
        </authorList>
    </citation>
    <scope>NUCLEOTIDE SEQUENCE [LARGE SCALE GENOMIC DNA]</scope>
    <source>
        <strain evidence="2 3">DSM 26897</strain>
    </source>
</reference>
<dbReference type="InterPro" id="IPR003594">
    <property type="entry name" value="HATPase_dom"/>
</dbReference>
<evidence type="ECO:0000259" key="1">
    <source>
        <dbReference type="SMART" id="SM00331"/>
    </source>
</evidence>
<dbReference type="PANTHER" id="PTHR35801:SF1">
    <property type="entry name" value="PHOSPHOSERINE PHOSPHATASE RSBX"/>
    <property type="match status" value="1"/>
</dbReference>
<dbReference type="GO" id="GO:0016301">
    <property type="term" value="F:kinase activity"/>
    <property type="evidence" value="ECO:0007669"/>
    <property type="project" value="UniProtKB-KW"/>
</dbReference>
<keyword evidence="3" id="KW-1185">Reference proteome</keyword>
<dbReference type="Gene3D" id="3.60.40.10">
    <property type="entry name" value="PPM-type phosphatase domain"/>
    <property type="match status" value="1"/>
</dbReference>
<keyword evidence="2" id="KW-0808">Transferase</keyword>
<dbReference type="Pfam" id="PF07228">
    <property type="entry name" value="SpoIIE"/>
    <property type="match status" value="1"/>
</dbReference>
<dbReference type="Proteomes" id="UP000184368">
    <property type="component" value="Unassembled WGS sequence"/>
</dbReference>
<dbReference type="Gene3D" id="3.30.565.10">
    <property type="entry name" value="Histidine kinase-like ATPase, C-terminal domain"/>
    <property type="match status" value="1"/>
</dbReference>
<dbReference type="PANTHER" id="PTHR35801">
    <property type="entry name" value="PHOSPHOSERINE PHOSPHATASE RSBX"/>
    <property type="match status" value="1"/>
</dbReference>
<dbReference type="OrthoDB" id="479131at2"/>
<dbReference type="RefSeq" id="WP_073042387.1">
    <property type="nucleotide sequence ID" value="NZ_FQUO01000006.1"/>
</dbReference>
<feature type="domain" description="PPM-type phosphatase" evidence="1">
    <location>
        <begin position="145"/>
        <end position="336"/>
    </location>
</feature>
<proteinExistence type="predicted"/>
<dbReference type="STRING" id="1302690.BUE76_09225"/>
<dbReference type="InterPro" id="IPR036890">
    <property type="entry name" value="HATPase_C_sf"/>
</dbReference>
<dbReference type="AlphaFoldDB" id="A0A1M5A8P3"/>
<gene>
    <name evidence="2" type="ORF">SAMN05444008_106159</name>
</gene>
<dbReference type="InterPro" id="IPR001932">
    <property type="entry name" value="PPM-type_phosphatase-like_dom"/>
</dbReference>
<evidence type="ECO:0000313" key="2">
    <source>
        <dbReference type="EMBL" id="SHF26544.1"/>
    </source>
</evidence>
<dbReference type="SMART" id="SM00331">
    <property type="entry name" value="PP2C_SIG"/>
    <property type="match status" value="1"/>
</dbReference>
<name>A0A1M5A8P3_9BACT</name>